<evidence type="ECO:0000256" key="3">
    <source>
        <dbReference type="ARBA" id="ARBA00023163"/>
    </source>
</evidence>
<evidence type="ECO:0000313" key="6">
    <source>
        <dbReference type="EMBL" id="TQM06248.1"/>
    </source>
</evidence>
<dbReference type="InterPro" id="IPR009057">
    <property type="entry name" value="Homeodomain-like_sf"/>
</dbReference>
<keyword evidence="1" id="KW-0805">Transcription regulation</keyword>
<keyword evidence="2 4" id="KW-0238">DNA-binding</keyword>
<dbReference type="PANTHER" id="PTHR30055:SF234">
    <property type="entry name" value="HTH-TYPE TRANSCRIPTIONAL REGULATOR BETI"/>
    <property type="match status" value="1"/>
</dbReference>
<reference evidence="6 7" key="1">
    <citation type="submission" date="2019-06" db="EMBL/GenBank/DDBJ databases">
        <title>Sequencing the genomes of 1000 actinobacteria strains.</title>
        <authorList>
            <person name="Klenk H.-P."/>
        </authorList>
    </citation>
    <scope>NUCLEOTIDE SEQUENCE [LARGE SCALE GENOMIC DNA]</scope>
    <source>
        <strain evidence="6 7">DSM 45301</strain>
    </source>
</reference>
<dbReference type="GO" id="GO:0003700">
    <property type="term" value="F:DNA-binding transcription factor activity"/>
    <property type="evidence" value="ECO:0007669"/>
    <property type="project" value="TreeGrafter"/>
</dbReference>
<keyword evidence="3" id="KW-0804">Transcription</keyword>
<sequence length="71" mass="7704">MHATTTTPTGSSARSEVEHIALDLFTERGFDTTTVDDIAAAAGIGRRTVFRYCPSKNDIPWGATPRPRLPT</sequence>
<name>A0A543DAE3_9PSEU</name>
<evidence type="ECO:0000256" key="2">
    <source>
        <dbReference type="ARBA" id="ARBA00023125"/>
    </source>
</evidence>
<evidence type="ECO:0000259" key="5">
    <source>
        <dbReference type="PROSITE" id="PS50977"/>
    </source>
</evidence>
<keyword evidence="7" id="KW-1185">Reference proteome</keyword>
<dbReference type="GO" id="GO:0000976">
    <property type="term" value="F:transcription cis-regulatory region binding"/>
    <property type="evidence" value="ECO:0007669"/>
    <property type="project" value="TreeGrafter"/>
</dbReference>
<dbReference type="PANTHER" id="PTHR30055">
    <property type="entry name" value="HTH-TYPE TRANSCRIPTIONAL REGULATOR RUTR"/>
    <property type="match status" value="1"/>
</dbReference>
<dbReference type="AlphaFoldDB" id="A0A543DAE3"/>
<dbReference type="EMBL" id="VFPA01000004">
    <property type="protein sequence ID" value="TQM06248.1"/>
    <property type="molecule type" value="Genomic_DNA"/>
</dbReference>
<dbReference type="OrthoDB" id="956698at2"/>
<dbReference type="InterPro" id="IPR050109">
    <property type="entry name" value="HTH-type_TetR-like_transc_reg"/>
</dbReference>
<gene>
    <name evidence="6" type="ORF">FB558_6493</name>
</gene>
<dbReference type="PRINTS" id="PR00455">
    <property type="entry name" value="HTHTETR"/>
</dbReference>
<comment type="caution">
    <text evidence="6">The sequence shown here is derived from an EMBL/GenBank/DDBJ whole genome shotgun (WGS) entry which is preliminary data.</text>
</comment>
<dbReference type="Pfam" id="PF00440">
    <property type="entry name" value="TetR_N"/>
    <property type="match status" value="1"/>
</dbReference>
<organism evidence="6 7">
    <name type="scientific">Pseudonocardia kunmingensis</name>
    <dbReference type="NCBI Taxonomy" id="630975"/>
    <lineage>
        <taxon>Bacteria</taxon>
        <taxon>Bacillati</taxon>
        <taxon>Actinomycetota</taxon>
        <taxon>Actinomycetes</taxon>
        <taxon>Pseudonocardiales</taxon>
        <taxon>Pseudonocardiaceae</taxon>
        <taxon>Pseudonocardia</taxon>
    </lineage>
</organism>
<evidence type="ECO:0000256" key="4">
    <source>
        <dbReference type="PROSITE-ProRule" id="PRU00335"/>
    </source>
</evidence>
<feature type="DNA-binding region" description="H-T-H motif" evidence="4">
    <location>
        <begin position="34"/>
        <end position="53"/>
    </location>
</feature>
<dbReference type="PROSITE" id="PS50977">
    <property type="entry name" value="HTH_TETR_2"/>
    <property type="match status" value="1"/>
</dbReference>
<dbReference type="Proteomes" id="UP000315677">
    <property type="component" value="Unassembled WGS sequence"/>
</dbReference>
<dbReference type="Gene3D" id="1.10.357.10">
    <property type="entry name" value="Tetracycline Repressor, domain 2"/>
    <property type="match status" value="1"/>
</dbReference>
<protein>
    <submittedName>
        <fullName evidence="6">TetR family transcriptional regulator</fullName>
    </submittedName>
</protein>
<proteinExistence type="predicted"/>
<evidence type="ECO:0000256" key="1">
    <source>
        <dbReference type="ARBA" id="ARBA00023015"/>
    </source>
</evidence>
<accession>A0A543DAE3</accession>
<dbReference type="SUPFAM" id="SSF46689">
    <property type="entry name" value="Homeodomain-like"/>
    <property type="match status" value="1"/>
</dbReference>
<feature type="domain" description="HTH tetR-type" evidence="5">
    <location>
        <begin position="11"/>
        <end position="71"/>
    </location>
</feature>
<evidence type="ECO:0000313" key="7">
    <source>
        <dbReference type="Proteomes" id="UP000315677"/>
    </source>
</evidence>
<dbReference type="InterPro" id="IPR001647">
    <property type="entry name" value="HTH_TetR"/>
</dbReference>